<dbReference type="Proteomes" id="UP000299102">
    <property type="component" value="Unassembled WGS sequence"/>
</dbReference>
<proteinExistence type="predicted"/>
<organism evidence="13 14">
    <name type="scientific">Eumeta variegata</name>
    <name type="common">Bagworm moth</name>
    <name type="synonym">Eumeta japonica</name>
    <dbReference type="NCBI Taxonomy" id="151549"/>
    <lineage>
        <taxon>Eukaryota</taxon>
        <taxon>Metazoa</taxon>
        <taxon>Ecdysozoa</taxon>
        <taxon>Arthropoda</taxon>
        <taxon>Hexapoda</taxon>
        <taxon>Insecta</taxon>
        <taxon>Pterygota</taxon>
        <taxon>Neoptera</taxon>
        <taxon>Endopterygota</taxon>
        <taxon>Lepidoptera</taxon>
        <taxon>Glossata</taxon>
        <taxon>Ditrysia</taxon>
        <taxon>Tineoidea</taxon>
        <taxon>Psychidae</taxon>
        <taxon>Oiketicinae</taxon>
        <taxon>Eumeta</taxon>
    </lineage>
</organism>
<dbReference type="EMBL" id="BGZK01002808">
    <property type="protein sequence ID" value="GBP96597.1"/>
    <property type="molecule type" value="Genomic_DNA"/>
</dbReference>
<keyword evidence="14" id="KW-1185">Reference proteome</keyword>
<feature type="domain" description="Fibronectin type-III" evidence="11">
    <location>
        <begin position="363"/>
        <end position="461"/>
    </location>
</feature>
<dbReference type="SMART" id="SM01411">
    <property type="entry name" value="Ephrin_rec_like"/>
    <property type="match status" value="1"/>
</dbReference>
<dbReference type="Gene3D" id="2.60.40.1770">
    <property type="entry name" value="ephrin a2 ectodomain"/>
    <property type="match status" value="1"/>
</dbReference>
<evidence type="ECO:0000259" key="11">
    <source>
        <dbReference type="PROSITE" id="PS50853"/>
    </source>
</evidence>
<dbReference type="GO" id="GO:0007411">
    <property type="term" value="P:axon guidance"/>
    <property type="evidence" value="ECO:0007669"/>
    <property type="project" value="TreeGrafter"/>
</dbReference>
<keyword evidence="5" id="KW-0067">ATP-binding</keyword>
<keyword evidence="7 9" id="KW-0472">Membrane</keyword>
<evidence type="ECO:0000256" key="1">
    <source>
        <dbReference type="ARBA" id="ARBA00004167"/>
    </source>
</evidence>
<feature type="transmembrane region" description="Helical" evidence="9">
    <location>
        <begin position="477"/>
        <end position="500"/>
    </location>
</feature>
<dbReference type="InterPro" id="IPR050449">
    <property type="entry name" value="Ephrin_rcpt_TKs"/>
</dbReference>
<dbReference type="OrthoDB" id="4062651at2759"/>
<dbReference type="InterPro" id="IPR003961">
    <property type="entry name" value="FN3_dom"/>
</dbReference>
<evidence type="ECO:0000313" key="14">
    <source>
        <dbReference type="Proteomes" id="UP000299102"/>
    </source>
</evidence>
<name>A0A4C2ACL1_EUMVA</name>
<dbReference type="FunFam" id="2.10.50.10:FF:000001">
    <property type="entry name" value="Ephrin type-A receptor 5"/>
    <property type="match status" value="1"/>
</dbReference>
<evidence type="ECO:0000256" key="10">
    <source>
        <dbReference type="SAM" id="SignalP"/>
    </source>
</evidence>
<dbReference type="PANTHER" id="PTHR46877">
    <property type="entry name" value="EPH RECEPTOR A5"/>
    <property type="match status" value="1"/>
</dbReference>
<dbReference type="PANTHER" id="PTHR46877:SF14">
    <property type="entry name" value="RECEPTOR PROTEIN-TYROSINE KINASE"/>
    <property type="match status" value="1"/>
</dbReference>
<comment type="subcellular location">
    <subcellularLocation>
        <location evidence="1">Membrane</location>
        <topology evidence="1">Single-pass membrane protein</topology>
    </subcellularLocation>
</comment>
<feature type="chain" id="PRO_5020036805" evidence="10">
    <location>
        <begin position="22"/>
        <end position="578"/>
    </location>
</feature>
<dbReference type="GO" id="GO:0005005">
    <property type="term" value="F:transmembrane-ephrin receptor activity"/>
    <property type="evidence" value="ECO:0007669"/>
    <property type="project" value="TreeGrafter"/>
</dbReference>
<feature type="signal peptide" evidence="10">
    <location>
        <begin position="1"/>
        <end position="21"/>
    </location>
</feature>
<feature type="domain" description="Fibronectin type-III" evidence="11">
    <location>
        <begin position="261"/>
        <end position="359"/>
    </location>
</feature>
<feature type="domain" description="Eph LBD" evidence="12">
    <location>
        <begin position="22"/>
        <end position="208"/>
    </location>
</feature>
<sequence>MRRTCAATALLALCWLLPAAGEQVLLLDTTTENTLGWTRYPYGPQASTPGWVEESYTNFEKHINWRSYVVCDVAYHNVNNWLWTPFIERRNANRIYIEINYNCDCSLFPGNALSCKETFSLHTMSSMSRRVSSHLGSRELQVSGSYCRWRGRFNTDINTEIKKPGAGEPLPVYLCKGDGKWTLPSGSCKCRAGFEPDHENQVCNECSPGKFKSHTGDDACIPCPDYSESNSFASAECKCIPGFYRAKRDPKHAACTQPPSAPDNLTVVFADQFSISLAWQPPHKNGGRNDITYKVLCLNCGPNVEFRPAANSINTTRVTVSALEPVTEYKFQVFAENGVSDLTGEEPRKVEITAVTEASVVSVVSKLRILSIESDKLTLAWNPPPVDSTDPDDSIESYEVKYFPKDNLDKNTNATTKVTKESQATIIGLKRDTEYGFRVRAKTKRGWGEFSSILYARTGSVLETSFVGEEEGAQVPLVAGIMVTVVVISVAAIIVTVLFLRSRTDDDCDKKQPNDCSALNYRNGEVYTGPERPAKTSSNATTPLFAGTGSRTYIDPHTYEDPNQAVREFGEIDAMYHY</sequence>
<dbReference type="Pfam" id="PF14575">
    <property type="entry name" value="EphA2_TM"/>
    <property type="match status" value="1"/>
</dbReference>
<dbReference type="SUPFAM" id="SSF49265">
    <property type="entry name" value="Fibronectin type III"/>
    <property type="match status" value="1"/>
</dbReference>
<dbReference type="CDD" id="cd00063">
    <property type="entry name" value="FN3"/>
    <property type="match status" value="2"/>
</dbReference>
<keyword evidence="2 9" id="KW-0812">Transmembrane</keyword>
<dbReference type="SUPFAM" id="SSF57184">
    <property type="entry name" value="Growth factor receptor domain"/>
    <property type="match status" value="1"/>
</dbReference>
<evidence type="ECO:0000256" key="2">
    <source>
        <dbReference type="ARBA" id="ARBA00022692"/>
    </source>
</evidence>
<evidence type="ECO:0000256" key="8">
    <source>
        <dbReference type="ARBA" id="ARBA00023170"/>
    </source>
</evidence>
<keyword evidence="10" id="KW-0732">Signal</keyword>
<dbReference type="Gene3D" id="2.60.40.10">
    <property type="entry name" value="Immunoglobulins"/>
    <property type="match status" value="2"/>
</dbReference>
<keyword evidence="6 9" id="KW-1133">Transmembrane helix</keyword>
<evidence type="ECO:0000256" key="7">
    <source>
        <dbReference type="ARBA" id="ARBA00023136"/>
    </source>
</evidence>
<dbReference type="GO" id="GO:0030425">
    <property type="term" value="C:dendrite"/>
    <property type="evidence" value="ECO:0007669"/>
    <property type="project" value="TreeGrafter"/>
</dbReference>
<evidence type="ECO:0000259" key="12">
    <source>
        <dbReference type="PROSITE" id="PS51550"/>
    </source>
</evidence>
<dbReference type="PROSITE" id="PS50853">
    <property type="entry name" value="FN3"/>
    <property type="match status" value="2"/>
</dbReference>
<accession>A0A4C2ACL1</accession>
<protein>
    <submittedName>
        <fullName evidence="13">Ephrin type-A receptor 4-A</fullName>
    </submittedName>
</protein>
<keyword evidence="3" id="KW-0677">Repeat</keyword>
<evidence type="ECO:0000313" key="13">
    <source>
        <dbReference type="EMBL" id="GBP96597.1"/>
    </source>
</evidence>
<dbReference type="GO" id="GO:0005524">
    <property type="term" value="F:ATP binding"/>
    <property type="evidence" value="ECO:0007669"/>
    <property type="project" value="UniProtKB-KW"/>
</dbReference>
<dbReference type="Gene3D" id="2.60.120.260">
    <property type="entry name" value="Galactose-binding domain-like"/>
    <property type="match status" value="1"/>
</dbReference>
<dbReference type="Pfam" id="PF01404">
    <property type="entry name" value="Ephrin_lbd"/>
    <property type="match status" value="1"/>
</dbReference>
<dbReference type="SMART" id="SM00615">
    <property type="entry name" value="EPH_lbd"/>
    <property type="match status" value="1"/>
</dbReference>
<evidence type="ECO:0000256" key="3">
    <source>
        <dbReference type="ARBA" id="ARBA00022737"/>
    </source>
</evidence>
<comment type="caution">
    <text evidence="13">The sequence shown here is derived from an EMBL/GenBank/DDBJ whole genome shotgun (WGS) entry which is preliminary data.</text>
</comment>
<reference evidence="13 14" key="1">
    <citation type="journal article" date="2019" name="Commun. Biol.">
        <title>The bagworm genome reveals a unique fibroin gene that provides high tensile strength.</title>
        <authorList>
            <person name="Kono N."/>
            <person name="Nakamura H."/>
            <person name="Ohtoshi R."/>
            <person name="Tomita M."/>
            <person name="Numata K."/>
            <person name="Arakawa K."/>
        </authorList>
    </citation>
    <scope>NUCLEOTIDE SEQUENCE [LARGE SCALE GENOMIC DNA]</scope>
</reference>
<gene>
    <name evidence="13" type="primary">epha4-a</name>
    <name evidence="13" type="ORF">EVAR_62997_1</name>
</gene>
<dbReference type="SMART" id="SM00060">
    <property type="entry name" value="FN3"/>
    <property type="match status" value="2"/>
</dbReference>
<dbReference type="GO" id="GO:0005886">
    <property type="term" value="C:plasma membrane"/>
    <property type="evidence" value="ECO:0007669"/>
    <property type="project" value="TreeGrafter"/>
</dbReference>
<dbReference type="SUPFAM" id="SSF49785">
    <property type="entry name" value="Galactose-binding domain-like"/>
    <property type="match status" value="1"/>
</dbReference>
<dbReference type="InterPro" id="IPR036116">
    <property type="entry name" value="FN3_sf"/>
</dbReference>
<dbReference type="InterPro" id="IPR001090">
    <property type="entry name" value="Ephrin_rcpt_lig-bd_dom"/>
</dbReference>
<dbReference type="InterPro" id="IPR027936">
    <property type="entry name" value="Eph_TM"/>
</dbReference>
<dbReference type="AlphaFoldDB" id="A0A4C2ACL1"/>
<evidence type="ECO:0000256" key="5">
    <source>
        <dbReference type="ARBA" id="ARBA00022840"/>
    </source>
</evidence>
<dbReference type="InterPro" id="IPR008979">
    <property type="entry name" value="Galactose-bd-like_sf"/>
</dbReference>
<dbReference type="Gene3D" id="2.10.50.10">
    <property type="entry name" value="Tumor Necrosis Factor Receptor, subunit A, domain 2"/>
    <property type="match status" value="1"/>
</dbReference>
<keyword evidence="8 13" id="KW-0675">Receptor</keyword>
<dbReference type="PRINTS" id="PR00014">
    <property type="entry name" value="FNTYPEIII"/>
</dbReference>
<evidence type="ECO:0000256" key="4">
    <source>
        <dbReference type="ARBA" id="ARBA00022741"/>
    </source>
</evidence>
<dbReference type="InterPro" id="IPR013783">
    <property type="entry name" value="Ig-like_fold"/>
</dbReference>
<dbReference type="PROSITE" id="PS51550">
    <property type="entry name" value="EPH_LBD"/>
    <property type="match status" value="1"/>
</dbReference>
<keyword evidence="4" id="KW-0547">Nucleotide-binding</keyword>
<dbReference type="InterPro" id="IPR009030">
    <property type="entry name" value="Growth_fac_rcpt_cys_sf"/>
</dbReference>
<evidence type="ECO:0000256" key="6">
    <source>
        <dbReference type="ARBA" id="ARBA00022989"/>
    </source>
</evidence>
<dbReference type="STRING" id="151549.A0A4C2ACL1"/>
<evidence type="ECO:0000256" key="9">
    <source>
        <dbReference type="SAM" id="Phobius"/>
    </source>
</evidence>
<dbReference type="Pfam" id="PF00041">
    <property type="entry name" value="fn3"/>
    <property type="match status" value="2"/>
</dbReference>